<accession>A0A8J3TEE5</accession>
<gene>
    <name evidence="2" type="ORF">Pme01_38990</name>
</gene>
<keyword evidence="1" id="KW-1133">Transmembrane helix</keyword>
<evidence type="ECO:0000256" key="1">
    <source>
        <dbReference type="SAM" id="Phobius"/>
    </source>
</evidence>
<evidence type="ECO:0000313" key="3">
    <source>
        <dbReference type="Proteomes" id="UP000599074"/>
    </source>
</evidence>
<keyword evidence="1" id="KW-0472">Membrane</keyword>
<dbReference type="AlphaFoldDB" id="A0A8J3TEE5"/>
<proteinExistence type="predicted"/>
<keyword evidence="3" id="KW-1185">Reference proteome</keyword>
<reference evidence="2" key="1">
    <citation type="submission" date="2021-01" db="EMBL/GenBank/DDBJ databases">
        <title>Whole genome shotgun sequence of Planosporangium mesophilum NBRC 109066.</title>
        <authorList>
            <person name="Komaki H."/>
            <person name="Tamura T."/>
        </authorList>
    </citation>
    <scope>NUCLEOTIDE SEQUENCE</scope>
    <source>
        <strain evidence="2">NBRC 109066</strain>
    </source>
</reference>
<feature type="transmembrane region" description="Helical" evidence="1">
    <location>
        <begin position="67"/>
        <end position="87"/>
    </location>
</feature>
<dbReference type="Pfam" id="PF09656">
    <property type="entry name" value="PGPGW"/>
    <property type="match status" value="1"/>
</dbReference>
<keyword evidence="1" id="KW-0812">Transmembrane</keyword>
<name>A0A8J3TEE5_9ACTN</name>
<dbReference type="NCBIfam" id="TIGR02611">
    <property type="entry name" value="TIGR02611 family protein"/>
    <property type="match status" value="1"/>
</dbReference>
<feature type="transmembrane region" description="Helical" evidence="1">
    <location>
        <begin position="41"/>
        <end position="61"/>
    </location>
</feature>
<organism evidence="2 3">
    <name type="scientific">Planosporangium mesophilum</name>
    <dbReference type="NCBI Taxonomy" id="689768"/>
    <lineage>
        <taxon>Bacteria</taxon>
        <taxon>Bacillati</taxon>
        <taxon>Actinomycetota</taxon>
        <taxon>Actinomycetes</taxon>
        <taxon>Micromonosporales</taxon>
        <taxon>Micromonosporaceae</taxon>
        <taxon>Planosporangium</taxon>
    </lineage>
</organism>
<dbReference type="InterPro" id="IPR019099">
    <property type="entry name" value="Uncharacterised_PGPGW_TM"/>
</dbReference>
<dbReference type="InterPro" id="IPR013434">
    <property type="entry name" value="CHP02611"/>
</dbReference>
<dbReference type="Proteomes" id="UP000599074">
    <property type="component" value="Unassembled WGS sequence"/>
</dbReference>
<comment type="caution">
    <text evidence="2">The sequence shown here is derived from an EMBL/GenBank/DDBJ whole genome shotgun (WGS) entry which is preliminary data.</text>
</comment>
<evidence type="ECO:0008006" key="4">
    <source>
        <dbReference type="Google" id="ProtNLM"/>
    </source>
</evidence>
<sequence>MSEDVPDERPSAGIPPTKAPLTSKVIPIRTWFHTLPGGQTLFRTLVGLVGLVFVVLGLVLVPLPGPGWLIVIAGIGVWAIEFVWARSLLHHTHERLFQWNAWQRQQHWLVRALLLTALFVIVMAALWLSLKHGFGIDPTARLARLFMSA</sequence>
<evidence type="ECO:0000313" key="2">
    <source>
        <dbReference type="EMBL" id="GII24302.1"/>
    </source>
</evidence>
<feature type="transmembrane region" description="Helical" evidence="1">
    <location>
        <begin position="108"/>
        <end position="128"/>
    </location>
</feature>
<protein>
    <recommendedName>
        <fullName evidence="4">TIGR02611 family protein</fullName>
    </recommendedName>
</protein>
<dbReference type="EMBL" id="BOON01000035">
    <property type="protein sequence ID" value="GII24302.1"/>
    <property type="molecule type" value="Genomic_DNA"/>
</dbReference>